<protein>
    <submittedName>
        <fullName evidence="1">Uncharacterized protein</fullName>
    </submittedName>
</protein>
<comment type="caution">
    <text evidence="1">The sequence shown here is derived from an EMBL/GenBank/DDBJ whole genome shotgun (WGS) entry which is preliminary data.</text>
</comment>
<evidence type="ECO:0000313" key="2">
    <source>
        <dbReference type="Proteomes" id="UP001550739"/>
    </source>
</evidence>
<name>A0ABV2ZL23_9ACTN</name>
<dbReference type="EMBL" id="JBEZVE010000011">
    <property type="protein sequence ID" value="MEU3783261.1"/>
    <property type="molecule type" value="Genomic_DNA"/>
</dbReference>
<evidence type="ECO:0000313" key="1">
    <source>
        <dbReference type="EMBL" id="MEU3783261.1"/>
    </source>
</evidence>
<accession>A0ABV2ZL23</accession>
<sequence length="104" mass="10474">MTATRVELRIRRLVLDSADGVSRAALCAAVETELAVLLGLSPAGGPRAGRGPTGAAPAHLSADVSAPAPAHVSAHVSTHVSVLGRHIARAVHRAMCEAEGEGVS</sequence>
<dbReference type="Proteomes" id="UP001550739">
    <property type="component" value="Unassembled WGS sequence"/>
</dbReference>
<gene>
    <name evidence="1" type="ORF">AB0E89_22400</name>
</gene>
<reference evidence="1 2" key="1">
    <citation type="submission" date="2024-06" db="EMBL/GenBank/DDBJ databases">
        <title>The Natural Products Discovery Center: Release of the First 8490 Sequenced Strains for Exploring Actinobacteria Biosynthetic Diversity.</title>
        <authorList>
            <person name="Kalkreuter E."/>
            <person name="Kautsar S.A."/>
            <person name="Yang D."/>
            <person name="Bader C.D."/>
            <person name="Teijaro C.N."/>
            <person name="Fluegel L."/>
            <person name="Davis C.M."/>
            <person name="Simpson J.R."/>
            <person name="Lauterbach L."/>
            <person name="Steele A.D."/>
            <person name="Gui C."/>
            <person name="Meng S."/>
            <person name="Li G."/>
            <person name="Viehrig K."/>
            <person name="Ye F."/>
            <person name="Su P."/>
            <person name="Kiefer A.F."/>
            <person name="Nichols A."/>
            <person name="Cepeda A.J."/>
            <person name="Yan W."/>
            <person name="Fan B."/>
            <person name="Jiang Y."/>
            <person name="Adhikari A."/>
            <person name="Zheng C.-J."/>
            <person name="Schuster L."/>
            <person name="Cowan T.M."/>
            <person name="Smanski M.J."/>
            <person name="Chevrette M.G."/>
            <person name="De Carvalho L.P.S."/>
            <person name="Shen B."/>
        </authorList>
    </citation>
    <scope>NUCLEOTIDE SEQUENCE [LARGE SCALE GENOMIC DNA]</scope>
    <source>
        <strain evidence="1 2">NPDC033843</strain>
    </source>
</reference>
<proteinExistence type="predicted"/>
<dbReference type="RefSeq" id="WP_361704292.1">
    <property type="nucleotide sequence ID" value="NZ_JBEZVE010000011.1"/>
</dbReference>
<organism evidence="1 2">
    <name type="scientific">Streptomyces sp. 900129855</name>
    <dbReference type="NCBI Taxonomy" id="3155129"/>
    <lineage>
        <taxon>Bacteria</taxon>
        <taxon>Bacillati</taxon>
        <taxon>Actinomycetota</taxon>
        <taxon>Actinomycetes</taxon>
        <taxon>Kitasatosporales</taxon>
        <taxon>Streptomycetaceae</taxon>
        <taxon>Streptomyces</taxon>
    </lineage>
</organism>
<keyword evidence="2" id="KW-1185">Reference proteome</keyword>